<name>A0A1D9FXA4_MOOP1</name>
<organism evidence="2 3">
    <name type="scientific">Moorena producens (strain JHB)</name>
    <dbReference type="NCBI Taxonomy" id="1454205"/>
    <lineage>
        <taxon>Bacteria</taxon>
        <taxon>Bacillati</taxon>
        <taxon>Cyanobacteriota</taxon>
        <taxon>Cyanophyceae</taxon>
        <taxon>Coleofasciculales</taxon>
        <taxon>Coleofasciculaceae</taxon>
        <taxon>Moorena</taxon>
    </lineage>
</organism>
<proteinExistence type="predicted"/>
<evidence type="ECO:0000256" key="1">
    <source>
        <dbReference type="SAM" id="MobiDB-lite"/>
    </source>
</evidence>
<protein>
    <submittedName>
        <fullName evidence="2">Uncharacterized protein</fullName>
    </submittedName>
</protein>
<dbReference type="AlphaFoldDB" id="A0A1D9FXA4"/>
<evidence type="ECO:0000313" key="2">
    <source>
        <dbReference type="EMBL" id="AOY79971.1"/>
    </source>
</evidence>
<dbReference type="EMBL" id="CP017708">
    <property type="protein sequence ID" value="AOY79971.1"/>
    <property type="molecule type" value="Genomic_DNA"/>
</dbReference>
<feature type="compositionally biased region" description="Polar residues" evidence="1">
    <location>
        <begin position="10"/>
        <end position="20"/>
    </location>
</feature>
<feature type="region of interest" description="Disordered" evidence="1">
    <location>
        <begin position="1"/>
        <end position="26"/>
    </location>
</feature>
<evidence type="ECO:0000313" key="3">
    <source>
        <dbReference type="Proteomes" id="UP000176944"/>
    </source>
</evidence>
<dbReference type="Proteomes" id="UP000176944">
    <property type="component" value="Chromosome"/>
</dbReference>
<sequence length="208" mass="22687">MGDLGGLNVANETSQTTSKSNSDKESLAKELGAEIVTVSAPQKLGGKSIECVKKGSIYIPTGKILIYGAGKVQFPEALREELDRLKAERAGKLGKEAQREFARNPKKQKRIKQIEQGPLHNYQRSQGNLQSLLKAGMNPDSLEDAFKIIGHVLEEIGKLGVEMKVGNKVKHVSVIEAPRGKMVIDSHLSVKEGTPPIVYLNTITYAKK</sequence>
<reference evidence="3" key="1">
    <citation type="submission" date="2016-10" db="EMBL/GenBank/DDBJ databases">
        <title>Comparative genomics uncovers the prolific and rare metabolic potential of the cyanobacterial genus Moorea.</title>
        <authorList>
            <person name="Leao T."/>
            <person name="Castelao G."/>
            <person name="Korobeynikov A."/>
            <person name="Monroe E.A."/>
            <person name="Podell S."/>
            <person name="Glukhov E."/>
            <person name="Allen E."/>
            <person name="Gerwick W.H."/>
            <person name="Gerwick L."/>
        </authorList>
    </citation>
    <scope>NUCLEOTIDE SEQUENCE [LARGE SCALE GENOMIC DNA]</scope>
    <source>
        <strain evidence="3">JHB</strain>
    </source>
</reference>
<accession>A0A1D9FXA4</accession>
<gene>
    <name evidence="2" type="ORF">BJP36_08585</name>
</gene>